<gene>
    <name evidence="1" type="ORF">T03_5863</name>
</gene>
<dbReference type="EMBL" id="JYDI01004008">
    <property type="protein sequence ID" value="KRY08252.1"/>
    <property type="molecule type" value="Genomic_DNA"/>
</dbReference>
<evidence type="ECO:0000313" key="2">
    <source>
        <dbReference type="Proteomes" id="UP000054653"/>
    </source>
</evidence>
<dbReference type="AlphaFoldDB" id="A0A0V0Z7C7"/>
<reference evidence="1 2" key="1">
    <citation type="submission" date="2015-01" db="EMBL/GenBank/DDBJ databases">
        <title>Evolution of Trichinella species and genotypes.</title>
        <authorList>
            <person name="Korhonen P.K."/>
            <person name="Edoardo P."/>
            <person name="Giuseppe L.R."/>
            <person name="Gasser R.B."/>
        </authorList>
    </citation>
    <scope>NUCLEOTIDE SEQUENCE [LARGE SCALE GENOMIC DNA]</scope>
    <source>
        <strain evidence="1">ISS120</strain>
    </source>
</reference>
<sequence>MKKEFNNTFVFPRGRPFVLLSLYAYILEDWNKYHAWDHEQHRNQ</sequence>
<dbReference type="Proteomes" id="UP000054653">
    <property type="component" value="Unassembled WGS sequence"/>
</dbReference>
<protein>
    <submittedName>
        <fullName evidence="1">Uncharacterized protein</fullName>
    </submittedName>
</protein>
<name>A0A0V0Z7C7_TRIBR</name>
<comment type="caution">
    <text evidence="1">The sequence shown here is derived from an EMBL/GenBank/DDBJ whole genome shotgun (WGS) entry which is preliminary data.</text>
</comment>
<accession>A0A0V0Z7C7</accession>
<keyword evidence="2" id="KW-1185">Reference proteome</keyword>
<proteinExistence type="predicted"/>
<evidence type="ECO:0000313" key="1">
    <source>
        <dbReference type="EMBL" id="KRY08252.1"/>
    </source>
</evidence>
<organism evidence="1 2">
    <name type="scientific">Trichinella britovi</name>
    <name type="common">Parasitic roundworm</name>
    <dbReference type="NCBI Taxonomy" id="45882"/>
    <lineage>
        <taxon>Eukaryota</taxon>
        <taxon>Metazoa</taxon>
        <taxon>Ecdysozoa</taxon>
        <taxon>Nematoda</taxon>
        <taxon>Enoplea</taxon>
        <taxon>Dorylaimia</taxon>
        <taxon>Trichinellida</taxon>
        <taxon>Trichinellidae</taxon>
        <taxon>Trichinella</taxon>
    </lineage>
</organism>